<dbReference type="EMBL" id="CP146022">
    <property type="protein sequence ID" value="WWQ66586.1"/>
    <property type="molecule type" value="Genomic_DNA"/>
</dbReference>
<organism evidence="1 2">
    <name type="scientific">Streptomyces citrinus</name>
    <dbReference type="NCBI Taxonomy" id="3118173"/>
    <lineage>
        <taxon>Bacteria</taxon>
        <taxon>Bacillati</taxon>
        <taxon>Actinomycetota</taxon>
        <taxon>Actinomycetes</taxon>
        <taxon>Kitasatosporales</taxon>
        <taxon>Streptomycetaceae</taxon>
        <taxon>Streptomyces</taxon>
    </lineage>
</organism>
<evidence type="ECO:0000313" key="1">
    <source>
        <dbReference type="EMBL" id="WWQ66586.1"/>
    </source>
</evidence>
<proteinExistence type="predicted"/>
<protein>
    <submittedName>
        <fullName evidence="1">Non-ribosomal peptide synthetase</fullName>
    </submittedName>
</protein>
<sequence>MDAQYGTHPPSIAARFARQASLAPERTAVRGEDAELTYGELDRRSDHLARHLQDRGVRPGDVVALDADRRAATVVALLGILKAGAAYLALERRYPAERRRVVLADSGASVVLTRDDLDTVPEGPAPDPVTSGPDDVAYVAYTSGSTGTPKGVRVPHRAVLRLVVDADFLTIGPDDVVLQYAPVAFDASTLEIWGPLLNGARLDIAPDRDLAVGELTKHIGHFGITVLWLTAGLFQQVVEYGLDDLGGVRVLLAGGDVLSPPHVNQALAALPGLTLVNGYGPTENTTFTCCHTITGPVDGAVPIGRPIRGTGVHILDADLRPVPDGERGELYATGDGLALDYLGHPEQTARVFLPDPFDERPGARMYRTGDLVSRRADGVLEYHGRADRQVKIRGFRIEPGEIEAALAARDDIAEAAVVAQPQPGGGKRLVAFVTGRGGARPATLALRRELGEVLPSYTVPSQIRVVDALPLTDNGKVDRAALATDTSPARPELNAEYRAPAPGIEAAVAGLWSDHLGIEGIGADDDFFELGGHSLVGVRITADLEREYGVQISPVTFYLAPTPAGLAEAVAQAGGDR</sequence>
<gene>
    <name evidence="1" type="ORF">V2W30_26805</name>
</gene>
<dbReference type="Proteomes" id="UP001432251">
    <property type="component" value="Chromosome"/>
</dbReference>
<reference evidence="1" key="1">
    <citation type="journal article" date="2025" name="Int. J. Syst. Evol. Microbiol.">
        <title>Streptomyces citrinus sp. nov., with yellow diffusible pigment.</title>
        <authorList>
            <person name="He Y."/>
            <person name="Yang E."/>
            <person name="Xu J."/>
            <person name="Sun Y."/>
            <person name="Sun L."/>
        </authorList>
    </citation>
    <scope>NUCLEOTIDE SEQUENCE</scope>
    <source>
        <strain evidence="1">Q6</strain>
    </source>
</reference>
<name>A0ACD5AHA7_9ACTN</name>
<evidence type="ECO:0000313" key="2">
    <source>
        <dbReference type="Proteomes" id="UP001432251"/>
    </source>
</evidence>
<accession>A0ACD5AHA7</accession>
<keyword evidence="2" id="KW-1185">Reference proteome</keyword>